<name>A0A6H0S568_9MYCO</name>
<organism evidence="1 2">
    <name type="scientific">Mycolicibacterium frederiksbergense</name>
    <dbReference type="NCBI Taxonomy" id="117567"/>
    <lineage>
        <taxon>Bacteria</taxon>
        <taxon>Bacillati</taxon>
        <taxon>Actinomycetota</taxon>
        <taxon>Actinomycetes</taxon>
        <taxon>Mycobacteriales</taxon>
        <taxon>Mycobacteriaceae</taxon>
        <taxon>Mycolicibacterium</taxon>
    </lineage>
</organism>
<dbReference type="Proteomes" id="UP000501849">
    <property type="component" value="Chromosome"/>
</dbReference>
<keyword evidence="2" id="KW-1185">Reference proteome</keyword>
<accession>A0A6H0S568</accession>
<dbReference type="RefSeq" id="WP_168140747.1">
    <property type="nucleotide sequence ID" value="NZ_CBCSDT010000017.1"/>
</dbReference>
<proteinExistence type="predicted"/>
<dbReference type="Gene3D" id="1.10.8.1060">
    <property type="entry name" value="Corynebacterium glutamicum thioredoxin-dependent arsenate reductase, N-terminal domain"/>
    <property type="match status" value="1"/>
</dbReference>
<reference evidence="1 2" key="1">
    <citation type="submission" date="2019-04" db="EMBL/GenBank/DDBJ databases">
        <title>Draft, Whole-Genome Sequence of the Anthracene-degrading Mycobacterium frederiksbergense LB501T, Isolated from a Polycyclic Aromatic Hydrocarbon (PAH)-Contaminated Soil.</title>
        <authorList>
            <person name="Augelletti F."/>
        </authorList>
    </citation>
    <scope>NUCLEOTIDE SEQUENCE [LARGE SCALE GENOMIC DNA]</scope>
    <source>
        <strain evidence="1 2">LB 501T</strain>
    </source>
</reference>
<gene>
    <name evidence="1" type="ORF">EXE63_17580</name>
</gene>
<protein>
    <recommendedName>
        <fullName evidence="3">DUF3562 domain-containing protein</fullName>
    </recommendedName>
</protein>
<evidence type="ECO:0000313" key="1">
    <source>
        <dbReference type="EMBL" id="QIV82488.1"/>
    </source>
</evidence>
<dbReference type="NCBIfam" id="NF046112">
    <property type="entry name" value="MSMEG_6209_Nter"/>
    <property type="match status" value="1"/>
</dbReference>
<dbReference type="AlphaFoldDB" id="A0A6H0S568"/>
<evidence type="ECO:0008006" key="3">
    <source>
        <dbReference type="Google" id="ProtNLM"/>
    </source>
</evidence>
<dbReference type="KEGG" id="mfre:EXE63_17580"/>
<evidence type="ECO:0000313" key="2">
    <source>
        <dbReference type="Proteomes" id="UP000501849"/>
    </source>
</evidence>
<dbReference type="EMBL" id="CP038799">
    <property type="protein sequence ID" value="QIV82488.1"/>
    <property type="molecule type" value="Genomic_DNA"/>
</dbReference>
<sequence length="69" mass="7854">MLKIDEGEQIANVQDRLMKRFTDVPAEQVSATVAQAHKHFITSTVRDYVALLVERRAHAELQASLHRRG</sequence>